<dbReference type="Pfam" id="PF12059">
    <property type="entry name" value="DUF3540"/>
    <property type="match status" value="1"/>
</dbReference>
<evidence type="ECO:0008006" key="3">
    <source>
        <dbReference type="Google" id="ProtNLM"/>
    </source>
</evidence>
<dbReference type="HOGENOM" id="CLU_102202_1_0_6"/>
<dbReference type="AlphaFoldDB" id="A1SQZ1"/>
<name>A1SQZ1_PSYIN</name>
<keyword evidence="2" id="KW-1185">Reference proteome</keyword>
<dbReference type="EMBL" id="CP000510">
    <property type="protein sequence ID" value="ABM01906.1"/>
    <property type="molecule type" value="Genomic_DNA"/>
</dbReference>
<evidence type="ECO:0000313" key="2">
    <source>
        <dbReference type="Proteomes" id="UP000000639"/>
    </source>
</evidence>
<organism evidence="1 2">
    <name type="scientific">Psychromonas ingrahamii (strain DSM 17664 / CCUG 51855 / 37)</name>
    <dbReference type="NCBI Taxonomy" id="357804"/>
    <lineage>
        <taxon>Bacteria</taxon>
        <taxon>Pseudomonadati</taxon>
        <taxon>Pseudomonadota</taxon>
        <taxon>Gammaproteobacteria</taxon>
        <taxon>Alteromonadales</taxon>
        <taxon>Psychromonadaceae</taxon>
        <taxon>Psychromonas</taxon>
    </lineage>
</organism>
<dbReference type="RefSeq" id="WP_011768465.1">
    <property type="nucleotide sequence ID" value="NC_008709.1"/>
</dbReference>
<dbReference type="KEGG" id="pin:Ping_0031"/>
<protein>
    <recommendedName>
        <fullName evidence="3">DUF3540 domain-containing protein</fullName>
    </recommendedName>
</protein>
<gene>
    <name evidence="1" type="ordered locus">Ping_0031</name>
</gene>
<evidence type="ECO:0000313" key="1">
    <source>
        <dbReference type="EMBL" id="ABM01906.1"/>
    </source>
</evidence>
<proteinExistence type="predicted"/>
<dbReference type="Proteomes" id="UP000000639">
    <property type="component" value="Chromosome"/>
</dbReference>
<accession>A1SQZ1</accession>
<reference evidence="1 2" key="1">
    <citation type="submission" date="2007-01" db="EMBL/GenBank/DDBJ databases">
        <title>Complete sequence of Psychromonas ingrahamii 37.</title>
        <authorList>
            <consortium name="US DOE Joint Genome Institute"/>
            <person name="Copeland A."/>
            <person name="Lucas S."/>
            <person name="Lapidus A."/>
            <person name="Barry K."/>
            <person name="Detter J.C."/>
            <person name="Glavina del Rio T."/>
            <person name="Hammon N."/>
            <person name="Israni S."/>
            <person name="Dalin E."/>
            <person name="Tice H."/>
            <person name="Pitluck S."/>
            <person name="Thompson L.S."/>
            <person name="Brettin T."/>
            <person name="Bruce D."/>
            <person name="Han C."/>
            <person name="Tapia R."/>
            <person name="Schmutz J."/>
            <person name="Larimer F."/>
            <person name="Land M."/>
            <person name="Hauser L."/>
            <person name="Kyrpides N."/>
            <person name="Ivanova N."/>
            <person name="Staley J."/>
            <person name="Richardson P."/>
        </authorList>
    </citation>
    <scope>NUCLEOTIDE SEQUENCE [LARGE SCALE GENOMIC DNA]</scope>
    <source>
        <strain evidence="1 2">37</strain>
    </source>
</reference>
<sequence>MLNNVISMHSPTTASLFSGHVKKEVKDVFIVQSESGVFPAKHAASCLLQPEVDDKVLLSMTDGELYILAILEKSSQKSKLKFKGDVCLESDAGLSLSSAKALQLTSLQSVSQIAPEINTLSKKHTLTTEQLSAHSQKMTVKSEQVQAHVKELHGMFERVYQKADQVIRWVETIETLNIGNWVQNIKGTLNSRAKNQVITAKGDIKVDAERIHMG</sequence>
<dbReference type="InterPro" id="IPR021927">
    <property type="entry name" value="DUF3540"/>
</dbReference>
<dbReference type="STRING" id="357804.Ping_0031"/>